<dbReference type="Proteomes" id="UP000676428">
    <property type="component" value="Chromosome"/>
</dbReference>
<feature type="transmembrane region" description="Helical" evidence="1">
    <location>
        <begin position="190"/>
        <end position="213"/>
    </location>
</feature>
<keyword evidence="1" id="KW-1133">Transmembrane helix</keyword>
<accession>A0ABX8DLM6</accession>
<protein>
    <submittedName>
        <fullName evidence="2">DUF998 domain-containing protein</fullName>
    </submittedName>
</protein>
<keyword evidence="1" id="KW-0812">Transmembrane</keyword>
<gene>
    <name evidence="2" type="ORF">KHX94_15325</name>
</gene>
<evidence type="ECO:0000313" key="2">
    <source>
        <dbReference type="EMBL" id="QVK24891.1"/>
    </source>
</evidence>
<proteinExistence type="predicted"/>
<keyword evidence="3" id="KW-1185">Reference proteome</keyword>
<reference evidence="2 3" key="1">
    <citation type="journal article" date="2012" name="Int. J. Syst. Evol. Microbiol.">
        <title>Shewanella dokdonensis sp. nov., isolated from seawater.</title>
        <authorList>
            <person name="Sung H.R."/>
            <person name="Yoon J.H."/>
            <person name="Ghim S.Y."/>
        </authorList>
    </citation>
    <scope>NUCLEOTIDE SEQUENCE [LARGE SCALE GENOMIC DNA]</scope>
    <source>
        <strain evidence="2 3">DSM 23626</strain>
    </source>
</reference>
<evidence type="ECO:0000313" key="3">
    <source>
        <dbReference type="Proteomes" id="UP000676428"/>
    </source>
</evidence>
<dbReference type="Pfam" id="PF06197">
    <property type="entry name" value="DUF998"/>
    <property type="match status" value="1"/>
</dbReference>
<sequence>MIKLALGFGVIGLLGLLLGLIISIIGYDALGDEHFNLTNYTMSELGNYGHSPFAVALNGGLFFGSLCLVLFSLYSLQLSRSLTGAISFFSLALSCMSLAGIGLFPVNVYHLHVFMLKWFFIFSCISALVYLVNQTLTQPPSGMRWSCLPALLSCISFAMFLFLPLFELDVTEGNRPFYHEMVLEGTRPALWWPALLQWISLGCFLLWLAVLLYERFRSRE</sequence>
<evidence type="ECO:0000256" key="1">
    <source>
        <dbReference type="SAM" id="Phobius"/>
    </source>
</evidence>
<feature type="transmembrane region" description="Helical" evidence="1">
    <location>
        <begin position="145"/>
        <end position="166"/>
    </location>
</feature>
<name>A0ABX8DLM6_9GAMM</name>
<keyword evidence="1" id="KW-0472">Membrane</keyword>
<dbReference type="InterPro" id="IPR009339">
    <property type="entry name" value="DUF998"/>
</dbReference>
<feature type="transmembrane region" description="Helical" evidence="1">
    <location>
        <begin position="55"/>
        <end position="76"/>
    </location>
</feature>
<organism evidence="2 3">
    <name type="scientific">Shewanella dokdonensis</name>
    <dbReference type="NCBI Taxonomy" id="712036"/>
    <lineage>
        <taxon>Bacteria</taxon>
        <taxon>Pseudomonadati</taxon>
        <taxon>Pseudomonadota</taxon>
        <taxon>Gammaproteobacteria</taxon>
        <taxon>Alteromonadales</taxon>
        <taxon>Shewanellaceae</taxon>
        <taxon>Shewanella</taxon>
    </lineage>
</organism>
<feature type="transmembrane region" description="Helical" evidence="1">
    <location>
        <begin position="88"/>
        <end position="109"/>
    </location>
</feature>
<dbReference type="EMBL" id="CP074572">
    <property type="protein sequence ID" value="QVK24891.1"/>
    <property type="molecule type" value="Genomic_DNA"/>
</dbReference>
<feature type="transmembrane region" description="Helical" evidence="1">
    <location>
        <begin position="115"/>
        <end position="133"/>
    </location>
</feature>